<dbReference type="CDD" id="cd00383">
    <property type="entry name" value="trans_reg_C"/>
    <property type="match status" value="1"/>
</dbReference>
<dbReference type="RefSeq" id="WP_014976069.1">
    <property type="nucleotide sequence ID" value="NC_018678.1"/>
</dbReference>
<sequence length="231" mass="26129">MSHTILLVEDDANIRQMLSIALGAEGYLCVEAASVREALSLFNQHRPDLVILDLGLPDGEGSEVLKRIRESSRLPVLVLSARDQELDKVDLLSRGANDYVSKPFGIRELVTRVKVLLRDFNPVVEPTTPTRQIGKIALDITERRLLVEGEVIALAPKEVQLLDELTKQPGAFVSQQELLRRIWGLHHSEDTHYIRVLVRQLRKKIDPFEKDLIETMSKQGYRIAVDKPEAN</sequence>
<keyword evidence="7" id="KW-0804">Transcription</keyword>
<dbReference type="Gene3D" id="6.10.250.690">
    <property type="match status" value="1"/>
</dbReference>
<dbReference type="GO" id="GO:0032993">
    <property type="term" value="C:protein-DNA complex"/>
    <property type="evidence" value="ECO:0007669"/>
    <property type="project" value="TreeGrafter"/>
</dbReference>
<dbReference type="GO" id="GO:0042802">
    <property type="term" value="F:identical protein binding"/>
    <property type="evidence" value="ECO:0007669"/>
    <property type="project" value="UniProtKB-ARBA"/>
</dbReference>
<evidence type="ECO:0000259" key="10">
    <source>
        <dbReference type="PROSITE" id="PS50110"/>
    </source>
</evidence>
<evidence type="ECO:0000313" key="12">
    <source>
        <dbReference type="EMBL" id="AFT73973.1"/>
    </source>
</evidence>
<keyword evidence="5" id="KW-0805">Transcription regulation</keyword>
<dbReference type="GO" id="GO:0045893">
    <property type="term" value="P:positive regulation of DNA-templated transcription"/>
    <property type="evidence" value="ECO:0007669"/>
    <property type="project" value="UniProtKB-ARBA"/>
</dbReference>
<reference evidence="13" key="1">
    <citation type="journal article" date="2012" name="Sci. Rep.">
        <title>Genomes of surface isolates of Alteromonas macleodii: the life of a widespread marine opportunistic copiotroph.</title>
        <authorList>
            <person name="Lopez-Perez M."/>
            <person name="Gonzaga A."/>
            <person name="Martin-Cuadrado A.B."/>
            <person name="Onyshchenko O."/>
            <person name="Ghavidel A."/>
            <person name="Ghai R."/>
            <person name="Rodriguez-Valera F."/>
        </authorList>
    </citation>
    <scope>NUCLEOTIDE SEQUENCE [LARGE SCALE GENOMIC DNA]</scope>
    <source>
        <strain evidence="13">English Channel 673</strain>
    </source>
</reference>
<evidence type="ECO:0000256" key="1">
    <source>
        <dbReference type="ARBA" id="ARBA00004496"/>
    </source>
</evidence>
<dbReference type="InterPro" id="IPR039420">
    <property type="entry name" value="WalR-like"/>
</dbReference>
<dbReference type="InterPro" id="IPR016032">
    <property type="entry name" value="Sig_transdc_resp-reg_C-effctor"/>
</dbReference>
<dbReference type="Proteomes" id="UP000006296">
    <property type="component" value="Chromosome"/>
</dbReference>
<feature type="domain" description="OmpR/PhoB-type" evidence="11">
    <location>
        <begin position="128"/>
        <end position="225"/>
    </location>
</feature>
<evidence type="ECO:0000256" key="8">
    <source>
        <dbReference type="PROSITE-ProRule" id="PRU00169"/>
    </source>
</evidence>
<dbReference type="Pfam" id="PF00486">
    <property type="entry name" value="Trans_reg_C"/>
    <property type="match status" value="1"/>
</dbReference>
<organism evidence="12 13">
    <name type="scientific">Alteromonas macleodii (strain English Channel 673)</name>
    <dbReference type="NCBI Taxonomy" id="1004788"/>
    <lineage>
        <taxon>Bacteria</taxon>
        <taxon>Pseudomonadati</taxon>
        <taxon>Pseudomonadota</taxon>
        <taxon>Gammaproteobacteria</taxon>
        <taxon>Alteromonadales</taxon>
        <taxon>Alteromonadaceae</taxon>
        <taxon>Alteromonas/Salinimonas group</taxon>
        <taxon>Alteromonas</taxon>
    </lineage>
</organism>
<dbReference type="PROSITE" id="PS50110">
    <property type="entry name" value="RESPONSE_REGULATORY"/>
    <property type="match status" value="1"/>
</dbReference>
<evidence type="ECO:0000256" key="2">
    <source>
        <dbReference type="ARBA" id="ARBA00022490"/>
    </source>
</evidence>
<dbReference type="SUPFAM" id="SSF46894">
    <property type="entry name" value="C-terminal effector domain of the bipartite response regulators"/>
    <property type="match status" value="1"/>
</dbReference>
<dbReference type="KEGG" id="amg:AMEC673_06390"/>
<dbReference type="Gene3D" id="3.40.50.2300">
    <property type="match status" value="1"/>
</dbReference>
<evidence type="ECO:0000256" key="7">
    <source>
        <dbReference type="ARBA" id="ARBA00023163"/>
    </source>
</evidence>
<keyword evidence="4" id="KW-0902">Two-component regulatory system</keyword>
<dbReference type="PROSITE" id="PS51755">
    <property type="entry name" value="OMPR_PHOB"/>
    <property type="match status" value="1"/>
</dbReference>
<dbReference type="GO" id="GO:0000987">
    <property type="term" value="F:cis-regulatory region sequence-specific DNA binding"/>
    <property type="evidence" value="ECO:0007669"/>
    <property type="project" value="UniProtKB-ARBA"/>
</dbReference>
<evidence type="ECO:0000259" key="11">
    <source>
        <dbReference type="PROSITE" id="PS51755"/>
    </source>
</evidence>
<protein>
    <submittedName>
        <fullName evidence="12">Two component transcriptional regulator, winged helix family protein</fullName>
    </submittedName>
</protein>
<dbReference type="InterPro" id="IPR001789">
    <property type="entry name" value="Sig_transdc_resp-reg_receiver"/>
</dbReference>
<evidence type="ECO:0000256" key="6">
    <source>
        <dbReference type="ARBA" id="ARBA00023125"/>
    </source>
</evidence>
<dbReference type="Pfam" id="PF00072">
    <property type="entry name" value="Response_reg"/>
    <property type="match status" value="1"/>
</dbReference>
<accession>A0AB32ZWI0</accession>
<evidence type="ECO:0000256" key="4">
    <source>
        <dbReference type="ARBA" id="ARBA00023012"/>
    </source>
</evidence>
<dbReference type="PANTHER" id="PTHR48111">
    <property type="entry name" value="REGULATOR OF RPOS"/>
    <property type="match status" value="1"/>
</dbReference>
<dbReference type="Gene3D" id="1.10.10.10">
    <property type="entry name" value="Winged helix-like DNA-binding domain superfamily/Winged helix DNA-binding domain"/>
    <property type="match status" value="1"/>
</dbReference>
<evidence type="ECO:0000256" key="9">
    <source>
        <dbReference type="PROSITE-ProRule" id="PRU01091"/>
    </source>
</evidence>
<evidence type="ECO:0000313" key="13">
    <source>
        <dbReference type="Proteomes" id="UP000006296"/>
    </source>
</evidence>
<gene>
    <name evidence="12" type="ordered locus">AMEC673_06390</name>
</gene>
<name>A0AB32ZWI0_ALTME</name>
<keyword evidence="3 8" id="KW-0597">Phosphoprotein</keyword>
<dbReference type="EMBL" id="CP003844">
    <property type="protein sequence ID" value="AFT73973.1"/>
    <property type="molecule type" value="Genomic_DNA"/>
</dbReference>
<feature type="modified residue" description="4-aspartylphosphate" evidence="8">
    <location>
        <position position="53"/>
    </location>
</feature>
<feature type="domain" description="Response regulatory" evidence="10">
    <location>
        <begin position="4"/>
        <end position="117"/>
    </location>
</feature>
<dbReference type="GO" id="GO:0005829">
    <property type="term" value="C:cytosol"/>
    <property type="evidence" value="ECO:0007669"/>
    <property type="project" value="TreeGrafter"/>
</dbReference>
<dbReference type="PANTHER" id="PTHR48111:SF50">
    <property type="entry name" value="KDP OPERON TRANSCRIPTIONAL REGULATORY PROTEIN KDPE"/>
    <property type="match status" value="1"/>
</dbReference>
<dbReference type="InterPro" id="IPR001867">
    <property type="entry name" value="OmpR/PhoB-type_DNA-bd"/>
</dbReference>
<evidence type="ECO:0000256" key="5">
    <source>
        <dbReference type="ARBA" id="ARBA00023015"/>
    </source>
</evidence>
<dbReference type="InterPro" id="IPR036388">
    <property type="entry name" value="WH-like_DNA-bd_sf"/>
</dbReference>
<dbReference type="GO" id="GO:0000156">
    <property type="term" value="F:phosphorelay response regulator activity"/>
    <property type="evidence" value="ECO:0007669"/>
    <property type="project" value="TreeGrafter"/>
</dbReference>
<comment type="subcellular location">
    <subcellularLocation>
        <location evidence="1">Cytoplasm</location>
    </subcellularLocation>
</comment>
<dbReference type="FunFam" id="3.40.50.2300:FF:000021">
    <property type="entry name" value="Two-component system response regulator KdpE"/>
    <property type="match status" value="1"/>
</dbReference>
<proteinExistence type="predicted"/>
<dbReference type="SMART" id="SM00862">
    <property type="entry name" value="Trans_reg_C"/>
    <property type="match status" value="1"/>
</dbReference>
<dbReference type="SMART" id="SM00448">
    <property type="entry name" value="REC"/>
    <property type="match status" value="1"/>
</dbReference>
<dbReference type="InterPro" id="IPR011006">
    <property type="entry name" value="CheY-like_superfamily"/>
</dbReference>
<dbReference type="SUPFAM" id="SSF52172">
    <property type="entry name" value="CheY-like"/>
    <property type="match status" value="1"/>
</dbReference>
<keyword evidence="6 9" id="KW-0238">DNA-binding</keyword>
<keyword evidence="2" id="KW-0963">Cytoplasm</keyword>
<dbReference type="AlphaFoldDB" id="A0AB32ZWI0"/>
<evidence type="ECO:0000256" key="3">
    <source>
        <dbReference type="ARBA" id="ARBA00022553"/>
    </source>
</evidence>
<feature type="DNA-binding region" description="OmpR/PhoB-type" evidence="9">
    <location>
        <begin position="128"/>
        <end position="225"/>
    </location>
</feature>